<reference evidence="2" key="1">
    <citation type="journal article" date="2023" name="Science">
        <title>Elucidation of the pathway for biosynthesis of saponin adjuvants from the soapbark tree.</title>
        <authorList>
            <person name="Reed J."/>
            <person name="Orme A."/>
            <person name="El-Demerdash A."/>
            <person name="Owen C."/>
            <person name="Martin L.B.B."/>
            <person name="Misra R.C."/>
            <person name="Kikuchi S."/>
            <person name="Rejzek M."/>
            <person name="Martin A.C."/>
            <person name="Harkess A."/>
            <person name="Leebens-Mack J."/>
            <person name="Louveau T."/>
            <person name="Stephenson M.J."/>
            <person name="Osbourn A."/>
        </authorList>
    </citation>
    <scope>NUCLEOTIDE SEQUENCE</scope>
    <source>
        <strain evidence="2">S10</strain>
    </source>
</reference>
<proteinExistence type="inferred from homology"/>
<dbReference type="GO" id="GO:0016747">
    <property type="term" value="F:acyltransferase activity, transferring groups other than amino-acyl groups"/>
    <property type="evidence" value="ECO:0007669"/>
    <property type="project" value="TreeGrafter"/>
</dbReference>
<dbReference type="KEGG" id="qsa:O6P43_011201"/>
<organism evidence="2 3">
    <name type="scientific">Quillaja saponaria</name>
    <name type="common">Soap bark tree</name>
    <dbReference type="NCBI Taxonomy" id="32244"/>
    <lineage>
        <taxon>Eukaryota</taxon>
        <taxon>Viridiplantae</taxon>
        <taxon>Streptophyta</taxon>
        <taxon>Embryophyta</taxon>
        <taxon>Tracheophyta</taxon>
        <taxon>Spermatophyta</taxon>
        <taxon>Magnoliopsida</taxon>
        <taxon>eudicotyledons</taxon>
        <taxon>Gunneridae</taxon>
        <taxon>Pentapetalae</taxon>
        <taxon>rosids</taxon>
        <taxon>fabids</taxon>
        <taxon>Fabales</taxon>
        <taxon>Quillajaceae</taxon>
        <taxon>Quillaja</taxon>
    </lineage>
</organism>
<keyword evidence="3" id="KW-1185">Reference proteome</keyword>
<dbReference type="InterPro" id="IPR023213">
    <property type="entry name" value="CAT-like_dom_sf"/>
</dbReference>
<gene>
    <name evidence="2" type="ORF">O6P43_011201</name>
</gene>
<accession>A0AAD7Q251</accession>
<name>A0AAD7Q251_QUISA</name>
<dbReference type="PANTHER" id="PTHR31642">
    <property type="entry name" value="TRICHOTHECENE 3-O-ACETYLTRANSFERASE"/>
    <property type="match status" value="1"/>
</dbReference>
<protein>
    <submittedName>
        <fullName evidence="2">Transferase</fullName>
    </submittedName>
</protein>
<dbReference type="Proteomes" id="UP001163823">
    <property type="component" value="Chromosome 4"/>
</dbReference>
<dbReference type="PANTHER" id="PTHR31642:SF316">
    <property type="entry name" value="PROTEIN ECERIFERUM 26-LIKE"/>
    <property type="match status" value="1"/>
</dbReference>
<evidence type="ECO:0000256" key="1">
    <source>
        <dbReference type="ARBA" id="ARBA00009861"/>
    </source>
</evidence>
<dbReference type="EMBL" id="JARAOO010000004">
    <property type="protein sequence ID" value="KAJ7973470.1"/>
    <property type="molecule type" value="Genomic_DNA"/>
</dbReference>
<dbReference type="InterPro" id="IPR050317">
    <property type="entry name" value="Plant_Fungal_Acyltransferase"/>
</dbReference>
<comment type="similarity">
    <text evidence="1">Belongs to the plant acyltransferase family.</text>
</comment>
<dbReference type="Gene3D" id="3.30.559.10">
    <property type="entry name" value="Chloramphenicol acetyltransferase-like domain"/>
    <property type="match status" value="2"/>
</dbReference>
<sequence length="461" mass="51567">MSKQPNRVTVHSKLTAVSSKPIGPGKAHPLSVLDHAMGHHTLHMIFYYRDKLFGSFDLDPLRESLTEVLSLYPPVTGRLAREEKEGNWKVKCNDAGVRVIRAKVDTTLDEWLRSADGSEERDLTVWDEMPDDPHTWSPFVIQVNEFEGEGIAIGLSCTHMHADLTSATLLFKSWTEVHRHAPISHPPLFNPSALRARPVLNTCTKSATYYANKSTIKAQTPSEKLATATFRFSNSVIKHCLLEVSDICHDATPFDFLSALFWTCIARLKPTKNDHSHSLSICTDFRNMLKAPVSTGYFGNALHFSMLSLAVREMDHSQLGHVAGFVHHHVAGLEEQEIWPVIDWFESQKDKAGKFAPPFCMYGPELTCVSMEHMIIPSGHTLDADQSLMYEAMFSEKEIPVHVSCHVGNMKGEGLIMVMPAPEGGLARSVMVMLPEKELPELCKDETILRLEPTMLLTGRS</sequence>
<evidence type="ECO:0000313" key="2">
    <source>
        <dbReference type="EMBL" id="KAJ7973470.1"/>
    </source>
</evidence>
<evidence type="ECO:0000313" key="3">
    <source>
        <dbReference type="Proteomes" id="UP001163823"/>
    </source>
</evidence>
<dbReference type="SUPFAM" id="SSF52777">
    <property type="entry name" value="CoA-dependent acyltransferases"/>
    <property type="match status" value="1"/>
</dbReference>
<keyword evidence="2" id="KW-0808">Transferase</keyword>
<comment type="caution">
    <text evidence="2">The sequence shown here is derived from an EMBL/GenBank/DDBJ whole genome shotgun (WGS) entry which is preliminary data.</text>
</comment>
<dbReference type="Pfam" id="PF02458">
    <property type="entry name" value="Transferase"/>
    <property type="match status" value="1"/>
</dbReference>
<dbReference type="AlphaFoldDB" id="A0AAD7Q251"/>